<dbReference type="Proteomes" id="UP000184518">
    <property type="component" value="Unassembled WGS sequence"/>
</dbReference>
<dbReference type="InterPro" id="IPR008930">
    <property type="entry name" value="Terpenoid_cyclase/PrenylTrfase"/>
</dbReference>
<dbReference type="Gene3D" id="1.50.10.20">
    <property type="match status" value="1"/>
</dbReference>
<dbReference type="SUPFAM" id="SSF48239">
    <property type="entry name" value="Terpenoid cyclases/Protein prenyltransferases"/>
    <property type="match status" value="1"/>
</dbReference>
<dbReference type="OrthoDB" id="9767116at2"/>
<keyword evidence="4" id="KW-1185">Reference proteome</keyword>
<dbReference type="InterPro" id="IPR041246">
    <property type="entry name" value="Bact_MG10"/>
</dbReference>
<evidence type="ECO:0000313" key="3">
    <source>
        <dbReference type="EMBL" id="SHG13900.1"/>
    </source>
</evidence>
<evidence type="ECO:0000256" key="1">
    <source>
        <dbReference type="ARBA" id="ARBA00010556"/>
    </source>
</evidence>
<dbReference type="RefSeq" id="WP_072960820.1">
    <property type="nucleotide sequence ID" value="NZ_FQUT01000010.1"/>
</dbReference>
<organism evidence="3 4">
    <name type="scientific">Chryseobacterium arachidis</name>
    <dbReference type="NCBI Taxonomy" id="1416778"/>
    <lineage>
        <taxon>Bacteria</taxon>
        <taxon>Pseudomonadati</taxon>
        <taxon>Bacteroidota</taxon>
        <taxon>Flavobacteriia</taxon>
        <taxon>Flavobacteriales</taxon>
        <taxon>Weeksellaceae</taxon>
        <taxon>Chryseobacterium group</taxon>
        <taxon>Chryseobacterium</taxon>
    </lineage>
</organism>
<dbReference type="SMART" id="SM01360">
    <property type="entry name" value="A2M"/>
    <property type="match status" value="1"/>
</dbReference>
<dbReference type="InterPro" id="IPR001599">
    <property type="entry name" value="Macroglobln_a2"/>
</dbReference>
<gene>
    <name evidence="3" type="ORF">SAMN05443633_110167</name>
</gene>
<dbReference type="STRING" id="1416778.SAMN05443633_110167"/>
<dbReference type="EMBL" id="FQUT01000010">
    <property type="protein sequence ID" value="SHG13900.1"/>
    <property type="molecule type" value="Genomic_DNA"/>
</dbReference>
<accession>A0A1M5HD69</accession>
<dbReference type="PANTHER" id="PTHR40094">
    <property type="entry name" value="ALPHA-2-MACROGLOBULIN HOMOLOG"/>
    <property type="match status" value="1"/>
</dbReference>
<proteinExistence type="inferred from homology"/>
<sequence length="1978" mass="227282">MKYIKFLVIIFCISICGKLYAQKYYDEQWKKIASNSQKGTYKSNLPIILEIQKQAMKENNMVQLIIALKGEFSILDTTSDDDQNNSASKFFGKLQNAEKDLKGDEKIMFKVLLTTFFIDYYNQNSWKIDGRTNTNSQDVSQIETWSKLDFKNYLNKNFQELDQQKADMKKITLSKYKDIFSNTKDIAYFPTLLDWYLLRKVNFLSDNGLFTQNELAENRIKTNAIFDELIAQNNGNSRLYFMNEKLQENCNFNHCKDKLEQLQNLVKSNVEGDYKVLIMEQIMNELISKKREKEALTIADQAKKQYPNSPFLENIKSKENGIINPSLNIKYEQQTQSNLPIHFVAEYRNVSAFSINIYEVKEDLASFMQYARNPYSNMFDKVKKNLVRKEAYQLNDPKDYQTHKTSLEIKPLPSGIYLAEYSVVGINAKDADAEKDFYFLVADNKIIYQSKTDRNQLLNELKLVNNENGKPLLHENLTFYEYTSGKLLNKVEGKTDEKGVFKLPTTESKEYYRSFLIKQSKTNDFQIMNVYGNTISDNYNANKEDQSKAQIFTDRAIYRPGQTVYFKVINTKLAKETESVISGLKQKITLLDTNGQEVSSQDFTTNEFGSYHGSFILPKGKLNGSFSLRTDGNQGYRNITVEEYKRPKFEVTFDPVKEEYKYGQTIELKGKAMMFSGVALSNTTVSYEIKKHNIRWKYFWWYSPENDNENSILGEAKTNEKGEFTIKLDLKKDEKLDGIQVDNYEINASVTDINGETQTGNTELKVASVSHYIKADEIKNVFADENVKLKVETKNYNEQILKKSYQVKLSKIESSDRIFRSNFETAIQYLPKFSKAEFISKFPHDYFDKDDLERSKAKKVLSDKTQQSSTELDLGKLEAGDYELELYNIEGKDTIKTLQNFSVWNKNSLKPDQKPFLTVIEPKNECSRGEKAKIYVYSAIPDALVNVFIQNGSGKTISEVHPLKNGVLEYTAEIPKDKSVTTLNLQFQIVAFNDVQTSSVNIKIKDTDQPLRIETVTFRDKLEPNSKEKWSVKVLGNDKEKISAEVLANMYDMSLDQFAVNKFNWEKLYVPYVSITSYDFSQNLLTAYYQKRLKYFNGKYVEVPQFDWFDNELTPYQEYLENKIQIINNAVPAPMAAAKNEGSPRMRLESVRVNDAAIDILNSGRQLTQQEKKEYTDVVYEGTNGDGVLDKDDEPFEKIAVRQNLNETAFFYPDLKTDSEGNVSFEFTSPEALTKWKLMFLAHTKDARAATLEKEVVTQKEFSVTPNYPRFLREGDELNLQSKLSNLTSKKLNGSAQLQILDALTNEDISEKFGLSTLTAVSGYNKEQAFSLDENGNSALTWKIKVPDNVSSIILKVIAKAGQYSDGEQKAVAVLPNRMLVTDAVPVFVKEGETKTFELENLKNANSTTISNVSNTLELTTNPIWEIMFALPSLKNDQNNSADVIFNKWFADVLASEIFKANPKMKTVFEEYQNKGLLNSNLEKNQELKQLLLDETPWILESKNEGEQMQKLALLFDANTMKNSLSQDWDDLKKLQNPDGGFSWYQGYPSSYSTSLYILKNLGKINSWLKDNVKEYQNSEQKELVKKLIGYVDSEIDKYYDVKKENIWTNWSLDYLDTRNYWEKEYPLKGKGASLKSLVKQKSKTAKLTDFTFFGLHRAALLMSDYGLKEVSDKLLNYLKETSVDSKTQGVYWKQNLDDWGWFSSKVVNQAGALEAFNKLKPNDQKFIEDMKIWLITQKEVNSWGSSRGTSEVIFTILNSGKSWTSAESDKVTIIWGGKELQPQTQATGYVKSTVKTDVLDKNLATVTVTKPGAGIVQGGLFWQYYEDLDKIKSSENYISVTKELYKKIKTVNGEELQKITPETPLKVGDKVTVRMILNTDRPMEFIHIKDMRAAGFEPMDVLSGYQWKNNLGYYQSTKDASTNFYIQYMPKGKYVFEYDYVANASGKFSNGITTIQNYYAPQMNVHTKGTNVMISEQ</sequence>
<dbReference type="InterPro" id="IPR002890">
    <property type="entry name" value="MG2"/>
</dbReference>
<evidence type="ECO:0000313" key="4">
    <source>
        <dbReference type="Proteomes" id="UP000184518"/>
    </source>
</evidence>
<name>A0A1M5HD69_9FLAO</name>
<dbReference type="PANTHER" id="PTHR40094:SF1">
    <property type="entry name" value="UBIQUITIN DOMAIN-CONTAINING PROTEIN"/>
    <property type="match status" value="1"/>
</dbReference>
<dbReference type="Pfam" id="PF01835">
    <property type="entry name" value="MG2"/>
    <property type="match status" value="1"/>
</dbReference>
<evidence type="ECO:0000259" key="2">
    <source>
        <dbReference type="SMART" id="SM01360"/>
    </source>
</evidence>
<comment type="similarity">
    <text evidence="1">Belongs to the protease inhibitor I39 (alpha-2-macroglobulin) family. Bacterial alpha-2-macroglobulin subfamily.</text>
</comment>
<dbReference type="InterPro" id="IPR051802">
    <property type="entry name" value="YfhM-like"/>
</dbReference>
<dbReference type="GO" id="GO:0004866">
    <property type="term" value="F:endopeptidase inhibitor activity"/>
    <property type="evidence" value="ECO:0007669"/>
    <property type="project" value="InterPro"/>
</dbReference>
<dbReference type="Pfam" id="PF00207">
    <property type="entry name" value="A2M"/>
    <property type="match status" value="1"/>
</dbReference>
<feature type="domain" description="Alpha-2-macroglobulin" evidence="2">
    <location>
        <begin position="1208"/>
        <end position="1298"/>
    </location>
</feature>
<dbReference type="Pfam" id="PF17973">
    <property type="entry name" value="bMG10"/>
    <property type="match status" value="1"/>
</dbReference>
<reference evidence="4" key="1">
    <citation type="submission" date="2016-11" db="EMBL/GenBank/DDBJ databases">
        <authorList>
            <person name="Varghese N."/>
            <person name="Submissions S."/>
        </authorList>
    </citation>
    <scope>NUCLEOTIDE SEQUENCE [LARGE SCALE GENOMIC DNA]</scope>
    <source>
        <strain evidence="4">DSM 27619</strain>
    </source>
</reference>
<dbReference type="Gene3D" id="2.60.40.1930">
    <property type="match status" value="1"/>
</dbReference>
<protein>
    <submittedName>
        <fullName evidence="3">Alpha-2-macroglobulin family protein</fullName>
    </submittedName>
</protein>